<dbReference type="EMBL" id="ADNU01000016">
    <property type="protein sequence ID" value="EFG48279.1"/>
    <property type="molecule type" value="Genomic_DNA"/>
</dbReference>
<evidence type="ECO:0000313" key="2">
    <source>
        <dbReference type="EMBL" id="EFG48279.1"/>
    </source>
</evidence>
<reference evidence="2 3" key="1">
    <citation type="submission" date="2010-04" db="EMBL/GenBank/DDBJ databases">
        <authorList>
            <person name="Qin X."/>
            <person name="Bachman B."/>
            <person name="Battles P."/>
            <person name="Bell A."/>
            <person name="Bess C."/>
            <person name="Bickham C."/>
            <person name="Chaboub L."/>
            <person name="Chen D."/>
            <person name="Coyle M."/>
            <person name="Deiros D.R."/>
            <person name="Dinh H."/>
            <person name="Forbes L."/>
            <person name="Fowler G."/>
            <person name="Francisco L."/>
            <person name="Fu Q."/>
            <person name="Gubbala S."/>
            <person name="Hale W."/>
            <person name="Han Y."/>
            <person name="Hemphill L."/>
            <person name="Highlander S.K."/>
            <person name="Hirani K."/>
            <person name="Hogues M."/>
            <person name="Jackson L."/>
            <person name="Jakkamsetti A."/>
            <person name="Javaid M."/>
            <person name="Jiang H."/>
            <person name="Korchina V."/>
            <person name="Kovar C."/>
            <person name="Lara F."/>
            <person name="Lee S."/>
            <person name="Mata R."/>
            <person name="Mathew T."/>
            <person name="Moen C."/>
            <person name="Morales K."/>
            <person name="Munidasa M."/>
            <person name="Nazareth L."/>
            <person name="Ngo R."/>
            <person name="Nguyen L."/>
            <person name="Okwuonu G."/>
            <person name="Ongeri F."/>
            <person name="Patil S."/>
            <person name="Petrosino J."/>
            <person name="Pham C."/>
            <person name="Pham P."/>
            <person name="Pu L.-L."/>
            <person name="Puazo M."/>
            <person name="Raj R."/>
            <person name="Reid J."/>
            <person name="Rouhana J."/>
            <person name="Saada N."/>
            <person name="Shang Y."/>
            <person name="Simmons D."/>
            <person name="Thornton R."/>
            <person name="Warren J."/>
            <person name="Weissenberger G."/>
            <person name="Zhang J."/>
            <person name="Zhang L."/>
            <person name="Zhou C."/>
            <person name="Zhu D."/>
            <person name="Muzny D."/>
            <person name="Worley K."/>
            <person name="Gibbs R."/>
        </authorList>
    </citation>
    <scope>NUCLEOTIDE SEQUENCE [LARGE SCALE GENOMIC DNA]</scope>
    <source>
        <strain evidence="2 3">ATCC 49030</strain>
    </source>
</reference>
<keyword evidence="3" id="KW-1185">Reference proteome</keyword>
<dbReference type="RefSeq" id="WP_005882520.1">
    <property type="nucleotide sequence ID" value="NZ_ADNU01000016.1"/>
</dbReference>
<name>D4YKS6_9MICO</name>
<dbReference type="Gene3D" id="3.30.1180.10">
    <property type="match status" value="1"/>
</dbReference>
<dbReference type="eggNOG" id="COG1307">
    <property type="taxonomic scope" value="Bacteria"/>
</dbReference>
<dbReference type="Pfam" id="PF02645">
    <property type="entry name" value="DegV"/>
    <property type="match status" value="1"/>
</dbReference>
<dbReference type="AlphaFoldDB" id="D4YKS6"/>
<dbReference type="NCBIfam" id="TIGR00762">
    <property type="entry name" value="DegV"/>
    <property type="match status" value="1"/>
</dbReference>
<dbReference type="Gene3D" id="3.40.50.10170">
    <property type="match status" value="1"/>
</dbReference>
<dbReference type="InterPro" id="IPR003797">
    <property type="entry name" value="DegV"/>
</dbReference>
<dbReference type="STRING" id="585530.HMPREF0183_0536"/>
<evidence type="ECO:0000313" key="3">
    <source>
        <dbReference type="Proteomes" id="UP000005714"/>
    </source>
</evidence>
<dbReference type="PROSITE" id="PS51482">
    <property type="entry name" value="DEGV"/>
    <property type="match status" value="1"/>
</dbReference>
<proteinExistence type="predicted"/>
<evidence type="ECO:0000256" key="1">
    <source>
        <dbReference type="ARBA" id="ARBA00023121"/>
    </source>
</evidence>
<dbReference type="SUPFAM" id="SSF82549">
    <property type="entry name" value="DAK1/DegV-like"/>
    <property type="match status" value="1"/>
</dbReference>
<dbReference type="InterPro" id="IPR050270">
    <property type="entry name" value="DegV_domain_contain"/>
</dbReference>
<organism evidence="2 3">
    <name type="scientific">Brevibacterium mcbrellneri ATCC 49030</name>
    <dbReference type="NCBI Taxonomy" id="585530"/>
    <lineage>
        <taxon>Bacteria</taxon>
        <taxon>Bacillati</taxon>
        <taxon>Actinomycetota</taxon>
        <taxon>Actinomycetes</taxon>
        <taxon>Micrococcales</taxon>
        <taxon>Brevibacteriaceae</taxon>
        <taxon>Brevibacterium</taxon>
    </lineage>
</organism>
<keyword evidence="1" id="KW-0446">Lipid-binding</keyword>
<gene>
    <name evidence="2" type="ORF">HMPREF0183_0536</name>
</gene>
<comment type="caution">
    <text evidence="2">The sequence shown here is derived from an EMBL/GenBank/DDBJ whole genome shotgun (WGS) entry which is preliminary data.</text>
</comment>
<dbReference type="GO" id="GO:0008289">
    <property type="term" value="F:lipid binding"/>
    <property type="evidence" value="ECO:0007669"/>
    <property type="project" value="UniProtKB-KW"/>
</dbReference>
<accession>D4YKS6</accession>
<dbReference type="PANTHER" id="PTHR33434">
    <property type="entry name" value="DEGV DOMAIN-CONTAINING PROTEIN DR_1986-RELATED"/>
    <property type="match status" value="1"/>
</dbReference>
<dbReference type="InterPro" id="IPR043168">
    <property type="entry name" value="DegV_C"/>
</dbReference>
<sequence length="298" mass="30920">MTRGIIVDSTARLTQQDIEELSAHCVVRTVDLTVRVGEEDRPDSDWTPQEVCDGLRNGQRVSTSMPEPHAFTQALEELTSAGVDNVLILTLSGALSGTAESARTAAASSPIPAEVVDSLTLSAGLLGAVRVAAHTSGVELGAAAKEVEQWCQGNTRVAFIPESLDWLRAGGRIGAASALLGKTLSIVPVLGLADGRVVARTKVRTRSKAVAKLADFVKDSCELLGGHGPVDIVVVHSEQDIDNANVAARDLVDAVAEVVDSLGAKVQARVETRVASTVVTGHVGPGTVGVFVQSRPGG</sequence>
<protein>
    <submittedName>
        <fullName evidence="2">EDD domain protein, DegV family</fullName>
    </submittedName>
</protein>
<dbReference type="PANTHER" id="PTHR33434:SF2">
    <property type="entry name" value="FATTY ACID-BINDING PROTEIN TM_1468"/>
    <property type="match status" value="1"/>
</dbReference>
<dbReference type="Proteomes" id="UP000005714">
    <property type="component" value="Unassembled WGS sequence"/>
</dbReference>